<dbReference type="Proteomes" id="UP000275394">
    <property type="component" value="Unassembled WGS sequence"/>
</dbReference>
<dbReference type="EMBL" id="RKHR01000003">
    <property type="protein sequence ID" value="ROS05627.1"/>
    <property type="molecule type" value="Genomic_DNA"/>
</dbReference>
<dbReference type="Pfam" id="PF14375">
    <property type="entry name" value="Cys_rich_CWC"/>
    <property type="match status" value="1"/>
</dbReference>
<keyword evidence="3" id="KW-1185">Reference proteome</keyword>
<comment type="caution">
    <text evidence="2">The sequence shown here is derived from an EMBL/GenBank/DDBJ whole genome shotgun (WGS) entry which is preliminary data.</text>
</comment>
<dbReference type="InterPro" id="IPR032720">
    <property type="entry name" value="Cys_rich_CWC"/>
</dbReference>
<evidence type="ECO:0000313" key="2">
    <source>
        <dbReference type="EMBL" id="ROS05627.1"/>
    </source>
</evidence>
<accession>A0A3N2E0R8</accession>
<proteinExistence type="predicted"/>
<evidence type="ECO:0000313" key="3">
    <source>
        <dbReference type="Proteomes" id="UP000275394"/>
    </source>
</evidence>
<dbReference type="OrthoDB" id="8912324at2"/>
<dbReference type="AlphaFoldDB" id="A0A3N2E0R8"/>
<evidence type="ECO:0000256" key="1">
    <source>
        <dbReference type="SAM" id="MobiDB-lite"/>
    </source>
</evidence>
<organism evidence="2 3">
    <name type="scientific">Sinobacterium caligoides</name>
    <dbReference type="NCBI Taxonomy" id="933926"/>
    <lineage>
        <taxon>Bacteria</taxon>
        <taxon>Pseudomonadati</taxon>
        <taxon>Pseudomonadota</taxon>
        <taxon>Gammaproteobacteria</taxon>
        <taxon>Cellvibrionales</taxon>
        <taxon>Spongiibacteraceae</taxon>
        <taxon>Sinobacterium</taxon>
    </lineage>
</organism>
<gene>
    <name evidence="2" type="ORF">EDC56_1173</name>
</gene>
<dbReference type="RefSeq" id="WP_123711522.1">
    <property type="nucleotide sequence ID" value="NZ_RKHR01000003.1"/>
</dbReference>
<name>A0A3N2E0R8_9GAMM</name>
<reference evidence="2 3" key="1">
    <citation type="submission" date="2018-11" db="EMBL/GenBank/DDBJ databases">
        <title>Genomic Encyclopedia of Type Strains, Phase IV (KMG-IV): sequencing the most valuable type-strain genomes for metagenomic binning, comparative biology and taxonomic classification.</title>
        <authorList>
            <person name="Goeker M."/>
        </authorList>
    </citation>
    <scope>NUCLEOTIDE SEQUENCE [LARGE SCALE GENOMIC DNA]</scope>
    <source>
        <strain evidence="2 3">DSM 100316</strain>
    </source>
</reference>
<protein>
    <submittedName>
        <fullName evidence="2">Cysteine-rich CWC protein</fullName>
    </submittedName>
</protein>
<sequence length="91" mass="10020">MHDKAHSCPLCGGDNRCGADSNSQATPCWCMHNKVDQQRLQRAHPQLADQQCLCQHCLAPFLFSQPSTAADDDLGTDIMAPHKASDDKEKQ</sequence>
<feature type="region of interest" description="Disordered" evidence="1">
    <location>
        <begin position="69"/>
        <end position="91"/>
    </location>
</feature>